<dbReference type="InterPro" id="IPR000868">
    <property type="entry name" value="Isochorismatase-like_dom"/>
</dbReference>
<sequence>MPLDPIPKSTLHLVIDMQRLFADETAWHTPAIRTILPNVVRLSRERLAETLFVKFIVPQRAEDAKGRWKNYYRRWSMVTGEALAPGMLDLVEPLALLAGADAQVEKETFSVFGTPGFAERLESLGIDTLVFSGVETDVCVHASVLDAIDLGFRVIVAADAVASGNETAHGMILAHLLPRFAEQLEIASTQAILEAWES</sequence>
<evidence type="ECO:0000256" key="1">
    <source>
        <dbReference type="ARBA" id="ARBA00022801"/>
    </source>
</evidence>
<reference evidence="3 4" key="1">
    <citation type="submission" date="2020-08" db="EMBL/GenBank/DDBJ databases">
        <title>Genomic Encyclopedia of Type Strains, Phase IV (KMG-V): Genome sequencing to study the core and pangenomes of soil and plant-associated prokaryotes.</title>
        <authorList>
            <person name="Whitman W."/>
        </authorList>
    </citation>
    <scope>NUCLEOTIDE SEQUENCE [LARGE SCALE GENOMIC DNA]</scope>
    <source>
        <strain evidence="3 4">SEMIA 4084</strain>
    </source>
</reference>
<dbReference type="InterPro" id="IPR036380">
    <property type="entry name" value="Isochorismatase-like_sf"/>
</dbReference>
<dbReference type="AlphaFoldDB" id="A0A7W8UDW9"/>
<dbReference type="EMBL" id="JACHBK010000010">
    <property type="protein sequence ID" value="MBB5537595.1"/>
    <property type="molecule type" value="Genomic_DNA"/>
</dbReference>
<dbReference type="Gene3D" id="3.40.50.850">
    <property type="entry name" value="Isochorismatase-like"/>
    <property type="match status" value="1"/>
</dbReference>
<dbReference type="Proteomes" id="UP000585507">
    <property type="component" value="Unassembled WGS sequence"/>
</dbReference>
<feature type="domain" description="Isochorismatase-like" evidence="2">
    <location>
        <begin position="10"/>
        <end position="186"/>
    </location>
</feature>
<dbReference type="InterPro" id="IPR050272">
    <property type="entry name" value="Isochorismatase-like_hydrls"/>
</dbReference>
<dbReference type="CDD" id="cd00431">
    <property type="entry name" value="cysteine_hydrolases"/>
    <property type="match status" value="1"/>
</dbReference>
<dbReference type="GO" id="GO:0016787">
    <property type="term" value="F:hydrolase activity"/>
    <property type="evidence" value="ECO:0007669"/>
    <property type="project" value="UniProtKB-KW"/>
</dbReference>
<dbReference type="RefSeq" id="WP_018325731.1">
    <property type="nucleotide sequence ID" value="NZ_JACHBK010000010.1"/>
</dbReference>
<keyword evidence="4" id="KW-1185">Reference proteome</keyword>
<dbReference type="Pfam" id="PF00857">
    <property type="entry name" value="Isochorismatase"/>
    <property type="match status" value="1"/>
</dbReference>
<comment type="caution">
    <text evidence="3">The sequence shown here is derived from an EMBL/GenBank/DDBJ whole genome shotgun (WGS) entry which is preliminary data.</text>
</comment>
<organism evidence="3 4">
    <name type="scientific">Rhizobium giardinii</name>
    <dbReference type="NCBI Taxonomy" id="56731"/>
    <lineage>
        <taxon>Bacteria</taxon>
        <taxon>Pseudomonadati</taxon>
        <taxon>Pseudomonadota</taxon>
        <taxon>Alphaproteobacteria</taxon>
        <taxon>Hyphomicrobiales</taxon>
        <taxon>Rhizobiaceae</taxon>
        <taxon>Rhizobium/Agrobacterium group</taxon>
        <taxon>Rhizobium</taxon>
    </lineage>
</organism>
<evidence type="ECO:0000259" key="2">
    <source>
        <dbReference type="Pfam" id="PF00857"/>
    </source>
</evidence>
<dbReference type="PANTHER" id="PTHR43540:SF6">
    <property type="entry name" value="ISOCHORISMATASE-LIKE DOMAIN-CONTAINING PROTEIN"/>
    <property type="match status" value="1"/>
</dbReference>
<gene>
    <name evidence="3" type="ORF">GGD55_004315</name>
</gene>
<accession>A0A7W8UDW9</accession>
<name>A0A7W8UDW9_9HYPH</name>
<evidence type="ECO:0000313" key="4">
    <source>
        <dbReference type="Proteomes" id="UP000585507"/>
    </source>
</evidence>
<dbReference type="SUPFAM" id="SSF52499">
    <property type="entry name" value="Isochorismatase-like hydrolases"/>
    <property type="match status" value="1"/>
</dbReference>
<evidence type="ECO:0000313" key="3">
    <source>
        <dbReference type="EMBL" id="MBB5537595.1"/>
    </source>
</evidence>
<protein>
    <submittedName>
        <fullName evidence="3">Nicotinamidase-related amidase</fullName>
    </submittedName>
</protein>
<proteinExistence type="predicted"/>
<keyword evidence="1" id="KW-0378">Hydrolase</keyword>
<dbReference type="PANTHER" id="PTHR43540">
    <property type="entry name" value="PEROXYUREIDOACRYLATE/UREIDOACRYLATE AMIDOHYDROLASE-RELATED"/>
    <property type="match status" value="1"/>
</dbReference>